<dbReference type="CDD" id="cd06850">
    <property type="entry name" value="biotinyl_domain"/>
    <property type="match status" value="1"/>
</dbReference>
<keyword evidence="5" id="KW-0808">Transferase</keyword>
<dbReference type="Proteomes" id="UP001479933">
    <property type="component" value="Chromosome"/>
</dbReference>
<evidence type="ECO:0000259" key="2">
    <source>
        <dbReference type="PROSITE" id="PS50968"/>
    </source>
</evidence>
<dbReference type="InterPro" id="IPR029045">
    <property type="entry name" value="ClpP/crotonase-like_dom_sf"/>
</dbReference>
<dbReference type="InterPro" id="IPR000089">
    <property type="entry name" value="Biotin_lipoyl"/>
</dbReference>
<sequence length="563" mass="58200">MTVSETLPMGGYAGDVPTVEITAEIAATVCTVDAAPGSRVLPGDLLMVLESMKMQIPIRADRAATVVDVAIEVGDTVRNGDVLCRLTAENASLADDAGGDASVSSTPEARLAALFDPGSMRLLDADDGSGVRTAEGAVEGIRALAYASDRAVQGGALGMDGCMRITRLTDRAVSENVPVLGVWHSGGARLAEGVSSLDGMGQMFASITRASGRVPQISVILGPAAGGAAYGPALTDVVVMARGAKIFVTGPGVVASVTGESVDMETLGGADTHLNRSGVAHIVGEDDADAVARARAVTVLLSGQRRSSWTRSVMDPGSLLPDQADVAYDVHPVVSAILDENADDAPAWHELQAGWAPNIVTGLGRLEGRPVGVLANNPIRRGGCLDSESAEKASRFVRLCDSFGIPLLVLVDVPGYLPGVDQEWNGVVRRGAKLLHAFSDASVARITVILRKAYGGAYIAMNSHSLGASAVFAWPGAEIAVMGATAAVRILKRRDLAGLAGDELAAKETELAEAHLRESGGIDPVIEAGWVDAIIEPAATRDAVVEAFRGASHHRNGIRNIPL</sequence>
<dbReference type="GO" id="GO:0016740">
    <property type="term" value="F:transferase activity"/>
    <property type="evidence" value="ECO:0007669"/>
    <property type="project" value="UniProtKB-KW"/>
</dbReference>
<proteinExistence type="inferred from homology"/>
<dbReference type="PROSITE" id="PS50980">
    <property type="entry name" value="COA_CT_NTER"/>
    <property type="match status" value="1"/>
</dbReference>
<dbReference type="InterPro" id="IPR011763">
    <property type="entry name" value="COA_CT_C"/>
</dbReference>
<protein>
    <submittedName>
        <fullName evidence="5">Carboxyl transferase domain-containing protein</fullName>
    </submittedName>
</protein>
<dbReference type="Pfam" id="PF01039">
    <property type="entry name" value="Carboxyl_trans"/>
    <property type="match status" value="1"/>
</dbReference>
<accession>A0ABZ2U507</accession>
<comment type="similarity">
    <text evidence="1">Belongs to the AccD/PCCB family.</text>
</comment>
<dbReference type="Gene3D" id="2.40.50.100">
    <property type="match status" value="1"/>
</dbReference>
<dbReference type="Gene3D" id="3.90.226.10">
    <property type="entry name" value="2-enoyl-CoA Hydratase, Chain A, domain 1"/>
    <property type="match status" value="2"/>
</dbReference>
<dbReference type="InterPro" id="IPR034733">
    <property type="entry name" value="AcCoA_carboxyl_beta"/>
</dbReference>
<dbReference type="InterPro" id="IPR011762">
    <property type="entry name" value="COA_CT_N"/>
</dbReference>
<evidence type="ECO:0000259" key="4">
    <source>
        <dbReference type="PROSITE" id="PS50989"/>
    </source>
</evidence>
<dbReference type="Pfam" id="PF00364">
    <property type="entry name" value="Biotin_lipoyl"/>
    <property type="match status" value="1"/>
</dbReference>
<dbReference type="PANTHER" id="PTHR43842">
    <property type="entry name" value="PROPIONYL-COA CARBOXYLASE BETA CHAIN"/>
    <property type="match status" value="1"/>
</dbReference>
<evidence type="ECO:0000259" key="3">
    <source>
        <dbReference type="PROSITE" id="PS50980"/>
    </source>
</evidence>
<dbReference type="PANTHER" id="PTHR43842:SF2">
    <property type="entry name" value="PROPIONYL-COA CARBOXYLASE BETA CHAIN, MITOCHONDRIAL"/>
    <property type="match status" value="1"/>
</dbReference>
<evidence type="ECO:0000256" key="1">
    <source>
        <dbReference type="ARBA" id="ARBA00006102"/>
    </source>
</evidence>
<gene>
    <name evidence="5" type="ORF">RVF87_07225</name>
</gene>
<feature type="domain" description="CoA carboxyltransferase C-terminal" evidence="4">
    <location>
        <begin position="317"/>
        <end position="550"/>
    </location>
</feature>
<dbReference type="InterPro" id="IPR051047">
    <property type="entry name" value="AccD/PCCB"/>
</dbReference>
<dbReference type="EMBL" id="CP136137">
    <property type="protein sequence ID" value="WYY08839.1"/>
    <property type="molecule type" value="Genomic_DNA"/>
</dbReference>
<dbReference type="PROSITE" id="PS50968">
    <property type="entry name" value="BIOTINYL_LIPOYL"/>
    <property type="match status" value="1"/>
</dbReference>
<dbReference type="PROSITE" id="PS50989">
    <property type="entry name" value="COA_CT_CTER"/>
    <property type="match status" value="1"/>
</dbReference>
<keyword evidence="6" id="KW-1185">Reference proteome</keyword>
<feature type="domain" description="Lipoyl-binding" evidence="2">
    <location>
        <begin position="16"/>
        <end position="87"/>
    </location>
</feature>
<dbReference type="SUPFAM" id="SSF51230">
    <property type="entry name" value="Single hybrid motif"/>
    <property type="match status" value="1"/>
</dbReference>
<feature type="domain" description="CoA carboxyltransferase N-terminal" evidence="3">
    <location>
        <begin position="130"/>
        <end position="313"/>
    </location>
</feature>
<dbReference type="RefSeq" id="WP_239589030.1">
    <property type="nucleotide sequence ID" value="NZ_CP136137.1"/>
</dbReference>
<dbReference type="SUPFAM" id="SSF52096">
    <property type="entry name" value="ClpP/crotonase"/>
    <property type="match status" value="2"/>
</dbReference>
<evidence type="ECO:0000313" key="6">
    <source>
        <dbReference type="Proteomes" id="UP001479933"/>
    </source>
</evidence>
<name>A0ABZ2U507_9ACTN</name>
<organism evidence="5 6">
    <name type="scientific">Gordonia hydrophobica</name>
    <dbReference type="NCBI Taxonomy" id="40516"/>
    <lineage>
        <taxon>Bacteria</taxon>
        <taxon>Bacillati</taxon>
        <taxon>Actinomycetota</taxon>
        <taxon>Actinomycetes</taxon>
        <taxon>Mycobacteriales</taxon>
        <taxon>Gordoniaceae</taxon>
        <taxon>Gordonia</taxon>
    </lineage>
</organism>
<evidence type="ECO:0000313" key="5">
    <source>
        <dbReference type="EMBL" id="WYY08839.1"/>
    </source>
</evidence>
<dbReference type="InterPro" id="IPR011053">
    <property type="entry name" value="Single_hybrid_motif"/>
</dbReference>
<reference evidence="5 6" key="1">
    <citation type="journal article" date="2023" name="Virus Evol.">
        <title>Computational host range prediction-The good, the bad, and the ugly.</title>
        <authorList>
            <person name="Howell A.A."/>
            <person name="Versoza C.J."/>
            <person name="Pfeifer S.P."/>
        </authorList>
    </citation>
    <scope>NUCLEOTIDE SEQUENCE [LARGE SCALE GENOMIC DNA]</scope>
    <source>
        <strain evidence="5 6">1610/1b</strain>
    </source>
</reference>